<dbReference type="InterPro" id="IPR050109">
    <property type="entry name" value="HTH-type_TetR-like_transc_reg"/>
</dbReference>
<dbReference type="InterPro" id="IPR009057">
    <property type="entry name" value="Homeodomain-like_sf"/>
</dbReference>
<feature type="DNA-binding region" description="H-T-H motif" evidence="4">
    <location>
        <begin position="35"/>
        <end position="54"/>
    </location>
</feature>
<evidence type="ECO:0000256" key="2">
    <source>
        <dbReference type="ARBA" id="ARBA00023125"/>
    </source>
</evidence>
<gene>
    <name evidence="6" type="ORF">AWB78_07828</name>
</gene>
<dbReference type="Proteomes" id="UP000071859">
    <property type="component" value="Unassembled WGS sequence"/>
</dbReference>
<dbReference type="PROSITE" id="PS50977">
    <property type="entry name" value="HTH_TETR_2"/>
    <property type="match status" value="1"/>
</dbReference>
<dbReference type="Pfam" id="PF00440">
    <property type="entry name" value="TetR_N"/>
    <property type="match status" value="1"/>
</dbReference>
<dbReference type="InterPro" id="IPR001647">
    <property type="entry name" value="HTH_TetR"/>
</dbReference>
<sequence length="210" mass="23011">MADSATRARGNQKQRTRKDLLQAASRLMKQGRKPGLEEVAAEAMVSRATAYRHFPSIDALLMEASLDVDTPDAGKLFSTRASDDPAARLLRVDAALHDMILANEAPLRMMLAHSLERVAKGESGDEVPLRQNRRTPLIEAALEPARGQFRPATLETLTQALALVIGTEAMVVCKDVLQLDDARARKVKRWAIRALVDTARRSGMDETGMG</sequence>
<evidence type="ECO:0000259" key="5">
    <source>
        <dbReference type="PROSITE" id="PS50977"/>
    </source>
</evidence>
<dbReference type="AlphaFoldDB" id="A0A158EGK3"/>
<dbReference type="EMBL" id="FCOX02000097">
    <property type="protein sequence ID" value="SAL06012.1"/>
    <property type="molecule type" value="Genomic_DNA"/>
</dbReference>
<accession>A0A158EGK3</accession>
<dbReference type="RefSeq" id="WP_062611934.1">
    <property type="nucleotide sequence ID" value="NZ_FCOX02000097.1"/>
</dbReference>
<reference evidence="6" key="1">
    <citation type="submission" date="2016-01" db="EMBL/GenBank/DDBJ databases">
        <authorList>
            <person name="Peeters C."/>
        </authorList>
    </citation>
    <scope>NUCLEOTIDE SEQUENCE</scope>
    <source>
        <strain evidence="6">LMG 29321</strain>
    </source>
</reference>
<dbReference type="PANTHER" id="PTHR30055:SF234">
    <property type="entry name" value="HTH-TYPE TRANSCRIPTIONAL REGULATOR BETI"/>
    <property type="match status" value="1"/>
</dbReference>
<dbReference type="PANTHER" id="PTHR30055">
    <property type="entry name" value="HTH-TYPE TRANSCRIPTIONAL REGULATOR RUTR"/>
    <property type="match status" value="1"/>
</dbReference>
<dbReference type="GO" id="GO:0000976">
    <property type="term" value="F:transcription cis-regulatory region binding"/>
    <property type="evidence" value="ECO:0007669"/>
    <property type="project" value="TreeGrafter"/>
</dbReference>
<keyword evidence="2 4" id="KW-0238">DNA-binding</keyword>
<evidence type="ECO:0000256" key="3">
    <source>
        <dbReference type="ARBA" id="ARBA00023163"/>
    </source>
</evidence>
<name>A0A158EGK3_9BURK</name>
<evidence type="ECO:0000256" key="1">
    <source>
        <dbReference type="ARBA" id="ARBA00023015"/>
    </source>
</evidence>
<dbReference type="SUPFAM" id="SSF46689">
    <property type="entry name" value="Homeodomain-like"/>
    <property type="match status" value="1"/>
</dbReference>
<evidence type="ECO:0000313" key="7">
    <source>
        <dbReference type="Proteomes" id="UP000071859"/>
    </source>
</evidence>
<evidence type="ECO:0000256" key="4">
    <source>
        <dbReference type="PROSITE-ProRule" id="PRU00335"/>
    </source>
</evidence>
<evidence type="ECO:0000313" key="6">
    <source>
        <dbReference type="EMBL" id="SAL06012.1"/>
    </source>
</evidence>
<organism evidence="6 7">
    <name type="scientific">Caballeronia calidae</name>
    <dbReference type="NCBI Taxonomy" id="1777139"/>
    <lineage>
        <taxon>Bacteria</taxon>
        <taxon>Pseudomonadati</taxon>
        <taxon>Pseudomonadota</taxon>
        <taxon>Betaproteobacteria</taxon>
        <taxon>Burkholderiales</taxon>
        <taxon>Burkholderiaceae</taxon>
        <taxon>Caballeronia</taxon>
    </lineage>
</organism>
<dbReference type="Gene3D" id="1.10.357.10">
    <property type="entry name" value="Tetracycline Repressor, domain 2"/>
    <property type="match status" value="1"/>
</dbReference>
<protein>
    <submittedName>
        <fullName evidence="6">TetR family transcriptional regulator</fullName>
    </submittedName>
</protein>
<comment type="caution">
    <text evidence="6">The sequence shown here is derived from an EMBL/GenBank/DDBJ whole genome shotgun (WGS) entry which is preliminary data.</text>
</comment>
<feature type="domain" description="HTH tetR-type" evidence="5">
    <location>
        <begin position="14"/>
        <end position="72"/>
    </location>
</feature>
<proteinExistence type="predicted"/>
<dbReference type="OrthoDB" id="3217159at2"/>
<keyword evidence="3" id="KW-0804">Transcription</keyword>
<keyword evidence="1" id="KW-0805">Transcription regulation</keyword>
<keyword evidence="7" id="KW-1185">Reference proteome</keyword>
<dbReference type="GO" id="GO:0003700">
    <property type="term" value="F:DNA-binding transcription factor activity"/>
    <property type="evidence" value="ECO:0007669"/>
    <property type="project" value="TreeGrafter"/>
</dbReference>